<dbReference type="RefSeq" id="WP_110327758.1">
    <property type="nucleotide sequence ID" value="NZ_QJJV01000009.1"/>
</dbReference>
<organism evidence="1 2">
    <name type="scientific">Paraburkholderia tropica</name>
    <dbReference type="NCBI Taxonomy" id="92647"/>
    <lineage>
        <taxon>Bacteria</taxon>
        <taxon>Pseudomonadati</taxon>
        <taxon>Pseudomonadota</taxon>
        <taxon>Betaproteobacteria</taxon>
        <taxon>Burkholderiales</taxon>
        <taxon>Burkholderiaceae</taxon>
        <taxon>Paraburkholderia</taxon>
    </lineage>
</organism>
<reference evidence="1 2" key="1">
    <citation type="submission" date="2018-05" db="EMBL/GenBank/DDBJ databases">
        <title>Genomic Encyclopedia of Type Strains, Phase IV (KMG-V): Genome sequencing to study the core and pangenomes of soil and plant-associated prokaryotes.</title>
        <authorList>
            <person name="Whitman W."/>
        </authorList>
    </citation>
    <scope>NUCLEOTIDE SEQUENCE [LARGE SCALE GENOMIC DNA]</scope>
    <source>
        <strain evidence="1 2">SIr-6563</strain>
    </source>
</reference>
<dbReference type="EMBL" id="QJJV01000009">
    <property type="protein sequence ID" value="PXX15873.1"/>
    <property type="molecule type" value="Genomic_DNA"/>
</dbReference>
<evidence type="ECO:0000313" key="2">
    <source>
        <dbReference type="Proteomes" id="UP000247515"/>
    </source>
</evidence>
<protein>
    <submittedName>
        <fullName evidence="1">AlpA family transcriptional regulator</fullName>
    </submittedName>
</protein>
<name>A0ABX5MQB4_9BURK</name>
<accession>A0ABX5MQB4</accession>
<proteinExistence type="predicted"/>
<comment type="caution">
    <text evidence="1">The sequence shown here is derived from an EMBL/GenBank/DDBJ whole genome shotgun (WGS) entry which is preliminary data.</text>
</comment>
<gene>
    <name evidence="1" type="ORF">C7400_109208</name>
</gene>
<sequence length="87" mass="9396">MSKTSEKAGSGQPSVPILPQIGFSKWAQIAPFLPIGRETWRKLVIAGRAPQPLRLSKTCVAYPNAEVHRWLADPVGYAAASEPQQAA</sequence>
<dbReference type="Proteomes" id="UP000247515">
    <property type="component" value="Unassembled WGS sequence"/>
</dbReference>
<evidence type="ECO:0000313" key="1">
    <source>
        <dbReference type="EMBL" id="PXX15873.1"/>
    </source>
</evidence>
<keyword evidence="2" id="KW-1185">Reference proteome</keyword>